<feature type="non-terminal residue" evidence="1">
    <location>
        <position position="1"/>
    </location>
</feature>
<sequence>VQYKLLLNGVESAHLTTDSGIDLVAYSLQTKEPITIQVKANLKAKPGGGKGKLALDWWLPEDSPADLVALADLSTNRVWLLNMEEISEFAQQHSSGRYHVYMYIDPTVKPSKAKRRIFTYEFEKFLLENRVHIYFE</sequence>
<name>X1MKS5_9ZZZZ</name>
<reference evidence="1" key="1">
    <citation type="journal article" date="2014" name="Front. Microbiol.">
        <title>High frequency of phylogenetically diverse reductive dehalogenase-homologous genes in deep subseafloor sedimentary metagenomes.</title>
        <authorList>
            <person name="Kawai M."/>
            <person name="Futagami T."/>
            <person name="Toyoda A."/>
            <person name="Takaki Y."/>
            <person name="Nishi S."/>
            <person name="Hori S."/>
            <person name="Arai W."/>
            <person name="Tsubouchi T."/>
            <person name="Morono Y."/>
            <person name="Uchiyama I."/>
            <person name="Ito T."/>
            <person name="Fujiyama A."/>
            <person name="Inagaki F."/>
            <person name="Takami H."/>
        </authorList>
    </citation>
    <scope>NUCLEOTIDE SEQUENCE</scope>
    <source>
        <strain evidence="1">Expedition CK06-06</strain>
    </source>
</reference>
<dbReference type="EMBL" id="BARV01022203">
    <property type="protein sequence ID" value="GAI18666.1"/>
    <property type="molecule type" value="Genomic_DNA"/>
</dbReference>
<comment type="caution">
    <text evidence="1">The sequence shown here is derived from an EMBL/GenBank/DDBJ whole genome shotgun (WGS) entry which is preliminary data.</text>
</comment>
<accession>X1MKS5</accession>
<gene>
    <name evidence="1" type="ORF">S06H3_36628</name>
</gene>
<dbReference type="AlphaFoldDB" id="X1MKS5"/>
<organism evidence="1">
    <name type="scientific">marine sediment metagenome</name>
    <dbReference type="NCBI Taxonomy" id="412755"/>
    <lineage>
        <taxon>unclassified sequences</taxon>
        <taxon>metagenomes</taxon>
        <taxon>ecological metagenomes</taxon>
    </lineage>
</organism>
<protein>
    <submittedName>
        <fullName evidence="1">Uncharacterized protein</fullName>
    </submittedName>
</protein>
<evidence type="ECO:0000313" key="1">
    <source>
        <dbReference type="EMBL" id="GAI18666.1"/>
    </source>
</evidence>
<proteinExistence type="predicted"/>